<dbReference type="Pfam" id="PF00656">
    <property type="entry name" value="Peptidase_C14"/>
    <property type="match status" value="1"/>
</dbReference>
<evidence type="ECO:0000259" key="3">
    <source>
        <dbReference type="PROSITE" id="PS50207"/>
    </source>
</evidence>
<dbReference type="CDD" id="cd00032">
    <property type="entry name" value="CASc"/>
    <property type="match status" value="1"/>
</dbReference>
<accession>A0A484DH84</accession>
<dbReference type="InterPro" id="IPR033139">
    <property type="entry name" value="Caspase_cys_AS"/>
</dbReference>
<dbReference type="GO" id="GO:0072559">
    <property type="term" value="C:NLRP3 inflammasome complex"/>
    <property type="evidence" value="ECO:0007669"/>
    <property type="project" value="TreeGrafter"/>
</dbReference>
<dbReference type="PANTHER" id="PTHR47901:SF3">
    <property type="entry name" value="CASPASE-1"/>
    <property type="match status" value="1"/>
</dbReference>
<dbReference type="PANTHER" id="PTHR47901">
    <property type="entry name" value="CASPASE RECRUITMENT DOMAIN-CONTAINING PROTEIN 18"/>
    <property type="match status" value="1"/>
</dbReference>
<dbReference type="GO" id="GO:0050727">
    <property type="term" value="P:regulation of inflammatory response"/>
    <property type="evidence" value="ECO:0007669"/>
    <property type="project" value="TreeGrafter"/>
</dbReference>
<dbReference type="Proteomes" id="UP000295070">
    <property type="component" value="Chromosome 3"/>
</dbReference>
<reference evidence="5 6" key="1">
    <citation type="submission" date="2019-01" db="EMBL/GenBank/DDBJ databases">
        <title>A chromosome-scale genome assembly of the yellow perch, Perca flavescens.</title>
        <authorList>
            <person name="Feron R."/>
            <person name="Morvezen R."/>
            <person name="Bestin A."/>
            <person name="Haffray P."/>
            <person name="Klopp C."/>
            <person name="Zahm M."/>
            <person name="Cabau C."/>
            <person name="Roques C."/>
            <person name="Donnadieu C."/>
            <person name="Bouchez O."/>
            <person name="Christie M."/>
            <person name="Larson W."/>
            <person name="Guiguen Y."/>
        </authorList>
    </citation>
    <scope>NUCLEOTIDE SEQUENCE [LARGE SCALE GENOMIC DNA]</scope>
    <source>
        <strain evidence="5">YP-PL-M2</strain>
        <tissue evidence="5">Blood</tissue>
    </source>
</reference>
<comment type="caution">
    <text evidence="5">The sequence shown here is derived from an EMBL/GenBank/DDBJ whole genome shotgun (WGS) entry which is preliminary data.</text>
</comment>
<dbReference type="InterPro" id="IPR001309">
    <property type="entry name" value="Pept_C14_p20"/>
</dbReference>
<proteinExistence type="inferred from homology"/>
<dbReference type="AlphaFoldDB" id="A0A484DH84"/>
<dbReference type="InterPro" id="IPR015917">
    <property type="entry name" value="Pept_C14A"/>
</dbReference>
<evidence type="ECO:0000313" key="5">
    <source>
        <dbReference type="EMBL" id="TDH14839.1"/>
    </source>
</evidence>
<dbReference type="InterPro" id="IPR011600">
    <property type="entry name" value="Pept_C14_caspase"/>
</dbReference>
<dbReference type="SUPFAM" id="SSF52129">
    <property type="entry name" value="Caspase-like"/>
    <property type="match status" value="1"/>
</dbReference>
<comment type="similarity">
    <text evidence="1 2">Belongs to the peptidase C14A family.</text>
</comment>
<evidence type="ECO:0000259" key="4">
    <source>
        <dbReference type="PROSITE" id="PS50208"/>
    </source>
</evidence>
<sequence>MAGKKQQMKQDWSNTLISTTEAFWTEKKNNGKTYPAEKNSIRNRVALLITNIKFTDERYNRNGAEKDEENMEKLLRALGYKVVKYTNLTGKAIDDAVMKFSKLPELKETDSVVVVIMSHGKLGAVLGCNWTKDDVEKPDEFPINNIYKHLGSEKCPALLNKPKIIIIQACRGEEKGSVLVSDDAVVCDDVSQPGPPLCADEENIEDDNMRCVHKEKDFISLLSSTPDTVSYRQRNKGSFLIQYIVDVFNTLAHKEHIDELFREVMQRFEEFSVQSLRQMPTKDRTTLTKHFYFFPGLPGL</sequence>
<dbReference type="PROSITE" id="PS01122">
    <property type="entry name" value="CASPASE_CYS"/>
    <property type="match status" value="1"/>
</dbReference>
<evidence type="ECO:0000256" key="2">
    <source>
        <dbReference type="RuleBase" id="RU003971"/>
    </source>
</evidence>
<dbReference type="STRING" id="8167.A0A484DH84"/>
<evidence type="ECO:0000313" key="6">
    <source>
        <dbReference type="Proteomes" id="UP000295070"/>
    </source>
</evidence>
<dbReference type="InterPro" id="IPR002398">
    <property type="entry name" value="Pept_C14"/>
</dbReference>
<organism evidence="5 6">
    <name type="scientific">Perca flavescens</name>
    <name type="common">American yellow perch</name>
    <name type="synonym">Morone flavescens</name>
    <dbReference type="NCBI Taxonomy" id="8167"/>
    <lineage>
        <taxon>Eukaryota</taxon>
        <taxon>Metazoa</taxon>
        <taxon>Chordata</taxon>
        <taxon>Craniata</taxon>
        <taxon>Vertebrata</taxon>
        <taxon>Euteleostomi</taxon>
        <taxon>Actinopterygii</taxon>
        <taxon>Neopterygii</taxon>
        <taxon>Teleostei</taxon>
        <taxon>Neoteleostei</taxon>
        <taxon>Acanthomorphata</taxon>
        <taxon>Eupercaria</taxon>
        <taxon>Perciformes</taxon>
        <taxon>Percoidei</taxon>
        <taxon>Percidae</taxon>
        <taxon>Percinae</taxon>
        <taxon>Perca</taxon>
    </lineage>
</organism>
<name>A0A484DH84_PERFV</name>
<evidence type="ECO:0000256" key="1">
    <source>
        <dbReference type="ARBA" id="ARBA00010134"/>
    </source>
</evidence>
<protein>
    <recommendedName>
        <fullName evidence="7">Caspase a</fullName>
    </recommendedName>
</protein>
<dbReference type="GO" id="GO:0097169">
    <property type="term" value="C:AIM2 inflammasome complex"/>
    <property type="evidence" value="ECO:0007669"/>
    <property type="project" value="TreeGrafter"/>
</dbReference>
<feature type="domain" description="Caspase family p20" evidence="4">
    <location>
        <begin position="42"/>
        <end position="174"/>
    </location>
</feature>
<gene>
    <name evidence="5" type="ORF">EPR50_G00025140</name>
</gene>
<dbReference type="GO" id="GO:0004197">
    <property type="term" value="F:cysteine-type endopeptidase activity"/>
    <property type="evidence" value="ECO:0007669"/>
    <property type="project" value="InterPro"/>
</dbReference>
<feature type="domain" description="Caspase family p10" evidence="3">
    <location>
        <begin position="208"/>
        <end position="295"/>
    </location>
</feature>
<dbReference type="InterPro" id="IPR002138">
    <property type="entry name" value="Pept_C14_p10"/>
</dbReference>
<dbReference type="InterPro" id="IPR029030">
    <property type="entry name" value="Caspase-like_dom_sf"/>
</dbReference>
<dbReference type="PROSITE" id="PS50207">
    <property type="entry name" value="CASPASE_P10"/>
    <property type="match status" value="1"/>
</dbReference>
<dbReference type="Gene3D" id="3.40.50.1460">
    <property type="match status" value="1"/>
</dbReference>
<evidence type="ECO:0008006" key="7">
    <source>
        <dbReference type="Google" id="ProtNLM"/>
    </source>
</evidence>
<dbReference type="PRINTS" id="PR00376">
    <property type="entry name" value="IL1BCENZYME"/>
</dbReference>
<dbReference type="GO" id="GO:0006508">
    <property type="term" value="P:proteolysis"/>
    <property type="evidence" value="ECO:0007669"/>
    <property type="project" value="InterPro"/>
</dbReference>
<keyword evidence="6" id="KW-1185">Reference proteome</keyword>
<dbReference type="GO" id="GO:0072557">
    <property type="term" value="C:IPAF inflammasome complex"/>
    <property type="evidence" value="ECO:0007669"/>
    <property type="project" value="TreeGrafter"/>
</dbReference>
<dbReference type="EMBL" id="SCKG01000003">
    <property type="protein sequence ID" value="TDH14839.1"/>
    <property type="molecule type" value="Genomic_DNA"/>
</dbReference>
<dbReference type="PROSITE" id="PS50208">
    <property type="entry name" value="CASPASE_P20"/>
    <property type="match status" value="1"/>
</dbReference>
<dbReference type="SMART" id="SM00115">
    <property type="entry name" value="CASc"/>
    <property type="match status" value="1"/>
</dbReference>